<dbReference type="OrthoDB" id="4545496at2"/>
<gene>
    <name evidence="1" type="ORF">MCNF_11480</name>
</gene>
<dbReference type="Proteomes" id="UP000466931">
    <property type="component" value="Chromosome"/>
</dbReference>
<proteinExistence type="predicted"/>
<dbReference type="RefSeq" id="WP_085152898.1">
    <property type="nucleotide sequence ID" value="NZ_AP022612.1"/>
</dbReference>
<accession>A0A7I7XTW3</accession>
<dbReference type="EMBL" id="AP022612">
    <property type="protein sequence ID" value="BBZ32543.1"/>
    <property type="molecule type" value="Genomic_DNA"/>
</dbReference>
<organism evidence="1 2">
    <name type="scientific">Mycolicibacterium confluentis</name>
    <dbReference type="NCBI Taxonomy" id="28047"/>
    <lineage>
        <taxon>Bacteria</taxon>
        <taxon>Bacillati</taxon>
        <taxon>Actinomycetota</taxon>
        <taxon>Actinomycetes</taxon>
        <taxon>Mycobacteriales</taxon>
        <taxon>Mycobacteriaceae</taxon>
        <taxon>Mycolicibacterium</taxon>
    </lineage>
</organism>
<evidence type="ECO:0000313" key="2">
    <source>
        <dbReference type="Proteomes" id="UP000466931"/>
    </source>
</evidence>
<name>A0A7I7XTW3_9MYCO</name>
<evidence type="ECO:0000313" key="1">
    <source>
        <dbReference type="EMBL" id="BBZ32543.1"/>
    </source>
</evidence>
<dbReference type="AlphaFoldDB" id="A0A7I7XTW3"/>
<reference evidence="1" key="2">
    <citation type="submission" date="2020-02" db="EMBL/GenBank/DDBJ databases">
        <authorList>
            <person name="Matsumoto Y."/>
            <person name="Motooka D."/>
            <person name="Nakamura S."/>
        </authorList>
    </citation>
    <scope>NUCLEOTIDE SEQUENCE</scope>
    <source>
        <strain evidence="1">JCM 13671</strain>
    </source>
</reference>
<protein>
    <submittedName>
        <fullName evidence="1">Uncharacterized protein</fullName>
    </submittedName>
</protein>
<reference evidence="1" key="1">
    <citation type="journal article" date="2019" name="Emerg. Microbes Infect.">
        <title>Comprehensive subspecies identification of 175 nontuberculous mycobacteria species based on 7547 genomic profiles.</title>
        <authorList>
            <person name="Matsumoto Y."/>
            <person name="Kinjo T."/>
            <person name="Motooka D."/>
            <person name="Nabeya D."/>
            <person name="Jung N."/>
            <person name="Uechi K."/>
            <person name="Horii T."/>
            <person name="Iida T."/>
            <person name="Fujita J."/>
            <person name="Nakamura S."/>
        </authorList>
    </citation>
    <scope>NUCLEOTIDE SEQUENCE [LARGE SCALE GENOMIC DNA]</scope>
    <source>
        <strain evidence="1">JCM 13671</strain>
    </source>
</reference>
<keyword evidence="2" id="KW-1185">Reference proteome</keyword>
<sequence length="157" mass="16307">MRTAVVRVKVDPGGSLTASAVTEGMAALTGMADAAGVELIQNDLAALPPSRREVEFLMTGADPAELQDVANGLCGRAFGTEPVAGVLTFVSHGTDDDAHGVLAGFGLTGQIERTPTGEGWDIVDVTLSKADVERVPESRIHTALEASLNCEVRIHTV</sequence>